<evidence type="ECO:0000313" key="3">
    <source>
        <dbReference type="Proteomes" id="UP000027986"/>
    </source>
</evidence>
<feature type="region of interest" description="Disordered" evidence="1">
    <location>
        <begin position="67"/>
        <end position="114"/>
    </location>
</feature>
<feature type="compositionally biased region" description="Acidic residues" evidence="1">
    <location>
        <begin position="67"/>
        <end position="102"/>
    </location>
</feature>
<dbReference type="AlphaFoldDB" id="A0A075JG96"/>
<dbReference type="Proteomes" id="UP000027986">
    <property type="component" value="Chromosome"/>
</dbReference>
<name>A0A075JG96_9MICO</name>
<keyword evidence="3" id="KW-1185">Reference proteome</keyword>
<evidence type="ECO:0000256" key="1">
    <source>
        <dbReference type="SAM" id="MobiDB-lite"/>
    </source>
</evidence>
<dbReference type="eggNOG" id="ENOG50336AB">
    <property type="taxonomic scope" value="Bacteria"/>
</dbReference>
<dbReference type="HOGENOM" id="CLU_146480_1_0_11"/>
<accession>A0A075JG96</accession>
<sequence length="114" mass="12671">MNADPRAALEALTLAFERHLEACSARRGDDDPAVIAASDALADAFETYDDALLNAFNEMTPLVLLDDDDFDDDDFDDDDFDDDFDDEDEEDDDLDDADDETSGNDKHRSARGRS</sequence>
<gene>
    <name evidence="2" type="ORF">HX89_07510</name>
</gene>
<dbReference type="KEGG" id="dni:HX89_07510"/>
<evidence type="ECO:0008006" key="4">
    <source>
        <dbReference type="Google" id="ProtNLM"/>
    </source>
</evidence>
<proteinExistence type="predicted"/>
<reference evidence="2 3" key="1">
    <citation type="submission" date="2014-07" db="EMBL/GenBank/DDBJ databases">
        <title>Genome Sequencing of Dermacoccus nishinomiyaensis.</title>
        <authorList>
            <person name="Hong K.W."/>
            <person name="Chan K.G."/>
        </authorList>
    </citation>
    <scope>NUCLEOTIDE SEQUENCE [LARGE SCALE GENOMIC DNA]</scope>
    <source>
        <strain evidence="2 3">M25</strain>
    </source>
</reference>
<dbReference type="EMBL" id="CP008889">
    <property type="protein sequence ID" value="AIF40810.1"/>
    <property type="molecule type" value="Genomic_DNA"/>
</dbReference>
<dbReference type="RefSeq" id="WP_038568184.1">
    <property type="nucleotide sequence ID" value="NZ_CP008889.1"/>
</dbReference>
<evidence type="ECO:0000313" key="2">
    <source>
        <dbReference type="EMBL" id="AIF40810.1"/>
    </source>
</evidence>
<organism evidence="2 3">
    <name type="scientific">Dermacoccus nishinomiyaensis</name>
    <dbReference type="NCBI Taxonomy" id="1274"/>
    <lineage>
        <taxon>Bacteria</taxon>
        <taxon>Bacillati</taxon>
        <taxon>Actinomycetota</taxon>
        <taxon>Actinomycetes</taxon>
        <taxon>Micrococcales</taxon>
        <taxon>Dermacoccaceae</taxon>
        <taxon>Dermacoccus</taxon>
    </lineage>
</organism>
<protein>
    <recommendedName>
        <fullName evidence="4">Primosomal protein</fullName>
    </recommendedName>
</protein>
<dbReference type="GeneID" id="51969000"/>